<evidence type="ECO:0000313" key="10">
    <source>
        <dbReference type="Proteomes" id="UP000293162"/>
    </source>
</evidence>
<dbReference type="AlphaFoldDB" id="A0A4Q5LVK1"/>
<reference evidence="9 10" key="1">
    <citation type="submission" date="2019-02" db="EMBL/GenBank/DDBJ databases">
        <title>Bacterial novel species Emticicia sp. 17J42-9 isolated from soil.</title>
        <authorList>
            <person name="Jung H.-Y."/>
        </authorList>
    </citation>
    <scope>NUCLEOTIDE SEQUENCE [LARGE SCALE GENOMIC DNA]</scope>
    <source>
        <strain evidence="9 10">17J42-9</strain>
    </source>
</reference>
<sequence length="462" mass="54432">MVSNVKKIYHIRLLTDSVCIILCFGAAQILSSRSFTNRDFFLLFFLLIGWYFSSRYTELYDEFRTVKYIDEFLVLIPNIIVQGVTLMIYLFLINDRVYARKLVFLDILLVLLLMTLQKYLFKKISLFIYEKGYKIKNILIVGTGESAVSFYKIFSESPQFGYKVAGFIDEHKPEFLNGKYSGNLASLEEILKKKSIHEVIVALPTFNKSYVEKIIHITEKEGVKTRIIPEYSQYGFKQYKLELFGGNPILTLRKNPLEEWHFRLIKRLFDIVFSLVVIIFIFSWLIPVIAILIKLDSKGPIFYLQERWGKNNQKIICFKFRSMYSESSTRKKDGGFWQTEKDDPRITKVGKFLRRTNLDELPQFFNVLLGDMSVVGPRPHAVQHNIESKEQIDNYLLRHWVKPGITGWAQVNGYRGETKDIALMKKRVEFDIWYIEHWDIWLDIKIITVTVYNMIKGEMMAY</sequence>
<dbReference type="InterPro" id="IPR017473">
    <property type="entry name" value="Undecaprenyl-P_gluc_Ptfrase"/>
</dbReference>
<dbReference type="NCBIfam" id="TIGR03023">
    <property type="entry name" value="WcaJ_sugtrans"/>
    <property type="match status" value="1"/>
</dbReference>
<dbReference type="EMBL" id="SEWF01000038">
    <property type="protein sequence ID" value="RYU93738.1"/>
    <property type="molecule type" value="Genomic_DNA"/>
</dbReference>
<evidence type="ECO:0000256" key="1">
    <source>
        <dbReference type="ARBA" id="ARBA00004141"/>
    </source>
</evidence>
<dbReference type="GO" id="GO:0089702">
    <property type="term" value="F:undecaprenyl-phosphate glucose phosphotransferase activity"/>
    <property type="evidence" value="ECO:0007669"/>
    <property type="project" value="UniProtKB-EC"/>
</dbReference>
<dbReference type="InterPro" id="IPR017475">
    <property type="entry name" value="EPS_sugar_tfrase"/>
</dbReference>
<dbReference type="InterPro" id="IPR003362">
    <property type="entry name" value="Bact_transf"/>
</dbReference>
<evidence type="ECO:0000256" key="6">
    <source>
        <dbReference type="ARBA" id="ARBA00023136"/>
    </source>
</evidence>
<organism evidence="9 10">
    <name type="scientific">Emticicia agri</name>
    <dbReference type="NCBI Taxonomy" id="2492393"/>
    <lineage>
        <taxon>Bacteria</taxon>
        <taxon>Pseudomonadati</taxon>
        <taxon>Bacteroidota</taxon>
        <taxon>Cytophagia</taxon>
        <taxon>Cytophagales</taxon>
        <taxon>Leadbetterellaceae</taxon>
        <taxon>Emticicia</taxon>
    </lineage>
</organism>
<dbReference type="GO" id="GO:0016020">
    <property type="term" value="C:membrane"/>
    <property type="evidence" value="ECO:0007669"/>
    <property type="project" value="UniProtKB-SubCell"/>
</dbReference>
<evidence type="ECO:0000256" key="5">
    <source>
        <dbReference type="ARBA" id="ARBA00022989"/>
    </source>
</evidence>
<feature type="transmembrane region" description="Helical" evidence="7">
    <location>
        <begin position="12"/>
        <end position="29"/>
    </location>
</feature>
<comment type="subcellular location">
    <subcellularLocation>
        <location evidence="1">Membrane</location>
        <topology evidence="1">Multi-pass membrane protein</topology>
    </subcellularLocation>
</comment>
<comment type="caution">
    <text evidence="9">The sequence shown here is derived from an EMBL/GenBank/DDBJ whole genome shotgun (WGS) entry which is preliminary data.</text>
</comment>
<evidence type="ECO:0000256" key="3">
    <source>
        <dbReference type="ARBA" id="ARBA00022679"/>
    </source>
</evidence>
<evidence type="ECO:0000313" key="9">
    <source>
        <dbReference type="EMBL" id="RYU93738.1"/>
    </source>
</evidence>
<evidence type="ECO:0000256" key="4">
    <source>
        <dbReference type="ARBA" id="ARBA00022692"/>
    </source>
</evidence>
<keyword evidence="5 7" id="KW-1133">Transmembrane helix</keyword>
<gene>
    <name evidence="9" type="ORF">EWM59_20685</name>
</gene>
<feature type="transmembrane region" description="Helical" evidence="7">
    <location>
        <begin position="35"/>
        <end position="52"/>
    </location>
</feature>
<dbReference type="EC" id="2.7.8.31" evidence="9"/>
<dbReference type="Gene3D" id="3.40.50.720">
    <property type="entry name" value="NAD(P)-binding Rossmann-like Domain"/>
    <property type="match status" value="1"/>
</dbReference>
<evidence type="ECO:0000259" key="8">
    <source>
        <dbReference type="Pfam" id="PF02397"/>
    </source>
</evidence>
<dbReference type="OrthoDB" id="9774190at2"/>
<feature type="transmembrane region" description="Helical" evidence="7">
    <location>
        <begin position="72"/>
        <end position="92"/>
    </location>
</feature>
<keyword evidence="10" id="KW-1185">Reference proteome</keyword>
<proteinExistence type="inferred from homology"/>
<dbReference type="NCBIfam" id="TIGR03025">
    <property type="entry name" value="EPS_sugtrans"/>
    <property type="match status" value="1"/>
</dbReference>
<accession>A0A4Q5LVK1</accession>
<name>A0A4Q5LVK1_9BACT</name>
<keyword evidence="3 9" id="KW-0808">Transferase</keyword>
<comment type="similarity">
    <text evidence="2">Belongs to the bacterial sugar transferase family.</text>
</comment>
<protein>
    <submittedName>
        <fullName evidence="9">Undecaprenyl-phosphate glucose phosphotransferase</fullName>
        <ecNumber evidence="9">2.7.8.31</ecNumber>
    </submittedName>
</protein>
<dbReference type="RefSeq" id="WP_130023159.1">
    <property type="nucleotide sequence ID" value="NZ_SEWF01000038.1"/>
</dbReference>
<dbReference type="Proteomes" id="UP000293162">
    <property type="component" value="Unassembled WGS sequence"/>
</dbReference>
<feature type="transmembrane region" description="Helical" evidence="7">
    <location>
        <begin position="271"/>
        <end position="293"/>
    </location>
</feature>
<keyword evidence="6 7" id="KW-0472">Membrane</keyword>
<keyword evidence="4 7" id="KW-0812">Transmembrane</keyword>
<evidence type="ECO:0000256" key="7">
    <source>
        <dbReference type="SAM" id="Phobius"/>
    </source>
</evidence>
<dbReference type="PANTHER" id="PTHR30576:SF0">
    <property type="entry name" value="UNDECAPRENYL-PHOSPHATE N-ACETYLGALACTOSAMINYL 1-PHOSPHATE TRANSFERASE-RELATED"/>
    <property type="match status" value="1"/>
</dbReference>
<feature type="domain" description="Bacterial sugar transferase" evidence="8">
    <location>
        <begin position="266"/>
        <end position="455"/>
    </location>
</feature>
<feature type="transmembrane region" description="Helical" evidence="7">
    <location>
        <begin position="98"/>
        <end position="116"/>
    </location>
</feature>
<dbReference type="PANTHER" id="PTHR30576">
    <property type="entry name" value="COLANIC BIOSYNTHESIS UDP-GLUCOSE LIPID CARRIER TRANSFERASE"/>
    <property type="match status" value="1"/>
</dbReference>
<evidence type="ECO:0000256" key="2">
    <source>
        <dbReference type="ARBA" id="ARBA00006464"/>
    </source>
</evidence>
<dbReference type="Pfam" id="PF02397">
    <property type="entry name" value="Bac_transf"/>
    <property type="match status" value="1"/>
</dbReference>
<dbReference type="Pfam" id="PF13727">
    <property type="entry name" value="CoA_binding_3"/>
    <property type="match status" value="1"/>
</dbReference>